<keyword evidence="2" id="KW-1185">Reference proteome</keyword>
<sequence>MQIEYSYLADAIKLILCIFTEQGLHSELLRSGDYMLQIQWQPRCSRAVKIEFNPQKIVRIHANMDWFMQTSTSTQVQISECSVQLRLRQAGTPNSSKNESIIILASSPETNVVTITLGPISLRICFKRYCFNGLESGL</sequence>
<evidence type="ECO:0000313" key="1">
    <source>
        <dbReference type="EMBL" id="ALE91159.1"/>
    </source>
</evidence>
<organism evidence="1 2">
    <name type="scientific">Arthrobacter alpinus</name>
    <dbReference type="NCBI Taxonomy" id="656366"/>
    <lineage>
        <taxon>Bacteria</taxon>
        <taxon>Bacillati</taxon>
        <taxon>Actinomycetota</taxon>
        <taxon>Actinomycetes</taxon>
        <taxon>Micrococcales</taxon>
        <taxon>Micrococcaceae</taxon>
        <taxon>Arthrobacter</taxon>
    </lineage>
</organism>
<dbReference type="Proteomes" id="UP000062833">
    <property type="component" value="Chromosome"/>
</dbReference>
<dbReference type="PATRIC" id="fig|656366.3.peg.52"/>
<reference evidence="2" key="1">
    <citation type="submission" date="2015-09" db="EMBL/GenBank/DDBJ databases">
        <title>Complete genome of Arthrobacter alpinus strain R3.8.</title>
        <authorList>
            <person name="See-Too W.S."/>
            <person name="Chan K.G."/>
        </authorList>
    </citation>
    <scope>NUCLEOTIDE SEQUENCE [LARGE SCALE GENOMIC DNA]</scope>
    <source>
        <strain evidence="2">R3.8</strain>
    </source>
</reference>
<proteinExistence type="predicted"/>
<dbReference type="KEGG" id="aaq:AOC05_00265"/>
<name>A0A0M3UFK4_9MICC</name>
<gene>
    <name evidence="1" type="ORF">AOC05_00265</name>
</gene>
<accession>A0A0M3UFK4</accession>
<dbReference type="EMBL" id="CP012677">
    <property type="protein sequence ID" value="ALE91159.1"/>
    <property type="molecule type" value="Genomic_DNA"/>
</dbReference>
<evidence type="ECO:0000313" key="2">
    <source>
        <dbReference type="Proteomes" id="UP000062833"/>
    </source>
</evidence>
<dbReference type="AlphaFoldDB" id="A0A0M3UFK4"/>
<protein>
    <submittedName>
        <fullName evidence="1">Uncharacterized protein</fullName>
    </submittedName>
</protein>